<evidence type="ECO:0000313" key="2">
    <source>
        <dbReference type="Proteomes" id="UP000307749"/>
    </source>
</evidence>
<name>A0A4V3UTN2_9GAMM</name>
<dbReference type="EMBL" id="MWQO01000014">
    <property type="protein sequence ID" value="THD11291.1"/>
    <property type="molecule type" value="Genomic_DNA"/>
</dbReference>
<keyword evidence="2" id="KW-1185">Reference proteome</keyword>
<dbReference type="Proteomes" id="UP000307749">
    <property type="component" value="Unassembled WGS sequence"/>
</dbReference>
<dbReference type="AlphaFoldDB" id="A0A4V3UTN2"/>
<reference evidence="1 2" key="1">
    <citation type="submission" date="2017-02" db="EMBL/GenBank/DDBJ databases">
        <title>Whole genome sequencing of Metallibacterium scheffleri DSM 24874 (T).</title>
        <authorList>
            <person name="Kumar S."/>
            <person name="Patil P."/>
            <person name="Patil P.B."/>
        </authorList>
    </citation>
    <scope>NUCLEOTIDE SEQUENCE [LARGE SCALE GENOMIC DNA]</scope>
    <source>
        <strain evidence="1 2">DSM 24874</strain>
    </source>
</reference>
<comment type="caution">
    <text evidence="1">The sequence shown here is derived from an EMBL/GenBank/DDBJ whole genome shotgun (WGS) entry which is preliminary data.</text>
</comment>
<protein>
    <submittedName>
        <fullName evidence="1">Uncharacterized protein</fullName>
    </submittedName>
</protein>
<sequence>MACEIAKAMDVHLVAPGEDPHGVVILGGTSEQSVHDVRAELLGQDPDWRLSDEATYNDRTELPCVEAAVKLEELAKRCIRAAAERQGVAVSPNVVGMLRKDVMKTAWGIEDRGDLISKAAHACRDVVMAAAGRGWDLSLHHMEMRAWGYGCVIPSTKVLADAVQQEQAYSALSAEHEALGALWIPEVRDRVRKALGCEPSVSAYAAQVKDALGMSEAAWAGIQRVAERDLGLLFGMLGGLEVLDHGVIWGLAEAFARAHEEIGVMWYSVPGWNITEGARTMLYVLANVPEGLNGVAHRKGADRGELGAAILAAGEILAAFELAETVGPVPAGEKACFATHELPPCKNETFWHGRGQAMVDWLVDGVIRRPVELVLGLREAWAGDRYEDQPEQISAWAMQAQERWRAARGVQA</sequence>
<accession>A0A4V3UTN2</accession>
<organism evidence="1 2">
    <name type="scientific">Metallibacterium scheffleri</name>
    <dbReference type="NCBI Taxonomy" id="993689"/>
    <lineage>
        <taxon>Bacteria</taxon>
        <taxon>Pseudomonadati</taxon>
        <taxon>Pseudomonadota</taxon>
        <taxon>Gammaproteobacteria</taxon>
        <taxon>Lysobacterales</taxon>
        <taxon>Rhodanobacteraceae</taxon>
        <taxon>Metallibacterium</taxon>
    </lineage>
</organism>
<proteinExistence type="predicted"/>
<dbReference type="STRING" id="993689.GCA_002077135_00193"/>
<evidence type="ECO:0000313" key="1">
    <source>
        <dbReference type="EMBL" id="THD11291.1"/>
    </source>
</evidence>
<gene>
    <name evidence="1" type="ORF">B1806_04010</name>
</gene>